<dbReference type="GO" id="GO:0006508">
    <property type="term" value="P:proteolysis"/>
    <property type="evidence" value="ECO:0007669"/>
    <property type="project" value="InterPro"/>
</dbReference>
<dbReference type="Pfam" id="PF03412">
    <property type="entry name" value="Peptidase_C39"/>
    <property type="match status" value="1"/>
</dbReference>
<evidence type="ECO:0000313" key="3">
    <source>
        <dbReference type="Proteomes" id="UP000199256"/>
    </source>
</evidence>
<name>A0A1H7GZF1_9GAMM</name>
<dbReference type="InterPro" id="IPR005074">
    <property type="entry name" value="Peptidase_C39"/>
</dbReference>
<accession>A0A1H7GZF1</accession>
<organism evidence="2 3">
    <name type="scientific">Ectothiorhodospira marina</name>
    <dbReference type="NCBI Taxonomy" id="1396821"/>
    <lineage>
        <taxon>Bacteria</taxon>
        <taxon>Pseudomonadati</taxon>
        <taxon>Pseudomonadota</taxon>
        <taxon>Gammaproteobacteria</taxon>
        <taxon>Chromatiales</taxon>
        <taxon>Ectothiorhodospiraceae</taxon>
        <taxon>Ectothiorhodospira</taxon>
    </lineage>
</organism>
<dbReference type="CDD" id="cd02423">
    <property type="entry name" value="Peptidase_C39G"/>
    <property type="match status" value="1"/>
</dbReference>
<gene>
    <name evidence="2" type="ORF">SAMN05444515_10223</name>
</gene>
<dbReference type="GO" id="GO:0016020">
    <property type="term" value="C:membrane"/>
    <property type="evidence" value="ECO:0007669"/>
    <property type="project" value="InterPro"/>
</dbReference>
<feature type="domain" description="Peptidase C39" evidence="1">
    <location>
        <begin position="61"/>
        <end position="191"/>
    </location>
</feature>
<dbReference type="EMBL" id="FOAA01000002">
    <property type="protein sequence ID" value="SEK43513.1"/>
    <property type="molecule type" value="Genomic_DNA"/>
</dbReference>
<dbReference type="GO" id="GO:0005524">
    <property type="term" value="F:ATP binding"/>
    <property type="evidence" value="ECO:0007669"/>
    <property type="project" value="InterPro"/>
</dbReference>
<protein>
    <recommendedName>
        <fullName evidence="1">Peptidase C39 domain-containing protein</fullName>
    </recommendedName>
</protein>
<dbReference type="Gene3D" id="3.90.70.10">
    <property type="entry name" value="Cysteine proteinases"/>
    <property type="match status" value="1"/>
</dbReference>
<dbReference type="PROSITE" id="PS50990">
    <property type="entry name" value="PEPTIDASE_C39"/>
    <property type="match status" value="1"/>
</dbReference>
<dbReference type="Proteomes" id="UP000199256">
    <property type="component" value="Unassembled WGS sequence"/>
</dbReference>
<proteinExistence type="predicted"/>
<keyword evidence="3" id="KW-1185">Reference proteome</keyword>
<evidence type="ECO:0000313" key="2">
    <source>
        <dbReference type="EMBL" id="SEK43513.1"/>
    </source>
</evidence>
<dbReference type="AlphaFoldDB" id="A0A1H7GZF1"/>
<dbReference type="STRING" id="1396821.SAMN05444515_10223"/>
<sequence>MASVSQWSRVFTVAITWGALALVMPQIGQGSGMVHIPGAMGTHEMSVTSLQGMRFKTVVRQRYDFSCGSAALATLLTYHYDRSTGERETFDTMYEMGDQARIREQGFSMLDMKRYLGTQGIASDGFRIPLEKLEELGIPAIALVDIEGYRHFVVVKGIRRDRVLVGDPALGVKDYGRTEFEAIRSNDILFLIRDRLDLGREHFNAPVSWEALTTPPYGTALARDGLADFLLALPRHSDW</sequence>
<dbReference type="GO" id="GO:0008233">
    <property type="term" value="F:peptidase activity"/>
    <property type="evidence" value="ECO:0007669"/>
    <property type="project" value="InterPro"/>
</dbReference>
<evidence type="ECO:0000259" key="1">
    <source>
        <dbReference type="PROSITE" id="PS50990"/>
    </source>
</evidence>
<reference evidence="3" key="1">
    <citation type="submission" date="2016-10" db="EMBL/GenBank/DDBJ databases">
        <authorList>
            <person name="Varghese N."/>
            <person name="Submissions S."/>
        </authorList>
    </citation>
    <scope>NUCLEOTIDE SEQUENCE [LARGE SCALE GENOMIC DNA]</scope>
    <source>
        <strain evidence="3">DSM 241</strain>
    </source>
</reference>